<proteinExistence type="predicted"/>
<sequence>MVSVCRMLKILDSPTMKPFTLRDCGDTMVVEIDNIVIVLDKRLEKTHTALRRLEIGLTLDTPLEAIEEFERLLRRRLKKLVVVSERYGEVGSSGGCLGSFLAGALDRLGDLKKLRQKLGGLLLAEVSITVTPSPPPGVGLAVSTVLSRLMWGGWITLVVAFIIGAINFARGGSEKGEEYVAGAIKGAVAMAFYTAVITGLIGWQREDRFGTSM</sequence>
<reference evidence="3" key="2">
    <citation type="journal article" date="2010" name="Stand. Genomic Sci.">
        <title>Complete genome sequence of Thermosphaera aggregans type strain (M11TLT).</title>
        <authorList>
            <person name="Spring S."/>
            <person name="Rachel R."/>
            <person name="Lapidus A."/>
            <person name="Davenport K."/>
            <person name="Tice H."/>
            <person name="Copeland A."/>
            <person name="Cheng J.-F."/>
            <person name="Lucas S."/>
            <person name="Chen F."/>
            <person name="Nolan M."/>
            <person name="Bruce D."/>
            <person name="Goodwin L."/>
            <person name="Pitluck S."/>
            <person name="Ivanova N."/>
            <person name="Mavromatis K."/>
            <person name="Ovchinnikova G."/>
            <person name="Pati A."/>
            <person name="Chen A."/>
            <person name="Palaniappan K."/>
            <person name="Land M."/>
            <person name="Hauser L."/>
            <person name="Chang Y.-J."/>
            <person name="Jeffries C.C."/>
            <person name="Brettin T."/>
            <person name="Detter J.C."/>
            <person name="Tapia R."/>
            <person name="Han C."/>
            <person name="Heimerl T."/>
            <person name="Weikl F."/>
            <person name="Brambilla E."/>
            <person name="Goker M."/>
            <person name="Bristow J."/>
            <person name="Eisen J.A."/>
            <person name="Markowitz V."/>
            <person name="Hugenholtz P."/>
            <person name="Kyrpides N.C."/>
            <person name="Klenk H.-P."/>
        </authorList>
    </citation>
    <scope>NUCLEOTIDE SEQUENCE [LARGE SCALE GENOMIC DNA]</scope>
    <source>
        <strain evidence="3">DSM 11486 / M11TL</strain>
    </source>
</reference>
<name>D5U211_THEAM</name>
<feature type="transmembrane region" description="Helical" evidence="1">
    <location>
        <begin position="149"/>
        <end position="168"/>
    </location>
</feature>
<evidence type="ECO:0000313" key="3">
    <source>
        <dbReference type="Proteomes" id="UP000002376"/>
    </source>
</evidence>
<reference evidence="2 3" key="1">
    <citation type="journal article" date="2010" name="Stand. Genomic Sci.">
        <title>Complete genome sequence of Thermosphaera aggregans type strain (M11TL).</title>
        <authorList>
            <person name="Spring S."/>
            <person name="Rachel R."/>
            <person name="Lapidus A."/>
            <person name="Davenport K."/>
            <person name="Tice H."/>
            <person name="Copeland A."/>
            <person name="Cheng J.F."/>
            <person name="Lucas S."/>
            <person name="Chen F."/>
            <person name="Nolan M."/>
            <person name="Bruce D."/>
            <person name="Goodwin L."/>
            <person name="Pitluck S."/>
            <person name="Ivanova N."/>
            <person name="Mavromatis K."/>
            <person name="Ovchinnikova G."/>
            <person name="Pati A."/>
            <person name="Chen A."/>
            <person name="Palaniappan K."/>
            <person name="Land M."/>
            <person name="Hauser L."/>
            <person name="Chang Y.J."/>
            <person name="Jeffries C.C."/>
            <person name="Brettin T."/>
            <person name="Detter J.C."/>
            <person name="Tapia R."/>
            <person name="Han C."/>
            <person name="Heimerl T."/>
            <person name="Weikl F."/>
            <person name="Brambilla E."/>
            <person name="Goker M."/>
            <person name="Bristow J."/>
            <person name="Eisen J.A."/>
            <person name="Markowitz V."/>
            <person name="Hugenholtz P."/>
            <person name="Kyrpides N.C."/>
            <person name="Klenk H.P."/>
        </authorList>
    </citation>
    <scope>NUCLEOTIDE SEQUENCE [LARGE SCALE GENOMIC DNA]</scope>
    <source>
        <strain evidence="3">DSM 11486 / M11TL</strain>
    </source>
</reference>
<dbReference type="eggNOG" id="arCOG09900">
    <property type="taxonomic scope" value="Archaea"/>
</dbReference>
<dbReference type="STRING" id="633148.Tagg_0889"/>
<feature type="transmembrane region" description="Helical" evidence="1">
    <location>
        <begin position="180"/>
        <end position="203"/>
    </location>
</feature>
<keyword evidence="1" id="KW-0472">Membrane</keyword>
<accession>D5U211</accession>
<dbReference type="AlphaFoldDB" id="D5U211"/>
<keyword evidence="3" id="KW-1185">Reference proteome</keyword>
<evidence type="ECO:0000256" key="1">
    <source>
        <dbReference type="SAM" id="Phobius"/>
    </source>
</evidence>
<dbReference type="Proteomes" id="UP000002376">
    <property type="component" value="Chromosome"/>
</dbReference>
<organism evidence="2 3">
    <name type="scientific">Thermosphaera aggregans (strain DSM 11486 / M11TL)</name>
    <dbReference type="NCBI Taxonomy" id="633148"/>
    <lineage>
        <taxon>Archaea</taxon>
        <taxon>Thermoproteota</taxon>
        <taxon>Thermoprotei</taxon>
        <taxon>Desulfurococcales</taxon>
        <taxon>Desulfurococcaceae</taxon>
        <taxon>Thermosphaera</taxon>
    </lineage>
</organism>
<keyword evidence="1" id="KW-1133">Transmembrane helix</keyword>
<protein>
    <submittedName>
        <fullName evidence="2">Uncharacterized protein</fullName>
    </submittedName>
</protein>
<gene>
    <name evidence="2" type="ordered locus">Tagg_0889</name>
</gene>
<dbReference type="EMBL" id="CP001939">
    <property type="protein sequence ID" value="ADG91161.1"/>
    <property type="molecule type" value="Genomic_DNA"/>
</dbReference>
<dbReference type="HOGENOM" id="CLU_1292086_0_0_2"/>
<dbReference type="KEGG" id="tag:Tagg_0889"/>
<reference key="3">
    <citation type="submission" date="2010-02" db="EMBL/GenBank/DDBJ databases">
        <title>Complete genome sequence of Thermosphaera aggregans type strain (M11TL).</title>
        <authorList>
            <consortium name="US DOE Joint Genome Institute (JGI-PGF)"/>
            <person name="Spring S."/>
            <person name="Lapidus A."/>
            <person name="Munk C."/>
            <person name="Schroeder M."/>
            <person name="Glavina Del Rio T."/>
            <person name="Tice H."/>
            <person name="Copeland A."/>
            <person name="Cheng J.-F."/>
            <person name="Lucas S."/>
            <person name="Chen F."/>
            <person name="Nolan M."/>
            <person name="Bruce D."/>
            <person name="Goodwin L."/>
            <person name="Pitluck S."/>
            <person name="Ivanova N."/>
            <person name="Mavromatis K."/>
            <person name="Ovchinnikova G."/>
            <person name="Pati A."/>
            <person name="Chen A."/>
            <person name="Palaniappan K."/>
            <person name="Land M."/>
            <person name="Hauser L."/>
            <person name="Chang Y.-J."/>
            <person name="Jeffries C.C."/>
            <person name="Brettin T."/>
            <person name="Detter J.C."/>
            <person name="Tapia R."/>
            <person name="Han C."/>
            <person name="Chain P."/>
            <person name="Heimerl T."/>
            <person name="Weik F."/>
            <person name="Goker M."/>
            <person name="Rachel R."/>
            <person name="Bristow J."/>
            <person name="Eisen J.A."/>
            <person name="Markowitz V."/>
            <person name="Hugenholtz P."/>
            <person name="Kyrpides N.C."/>
            <person name="Klenk H.-P."/>
        </authorList>
    </citation>
    <scope>NUCLEOTIDE SEQUENCE</scope>
    <source>
        <strain>DSM 11486</strain>
    </source>
</reference>
<evidence type="ECO:0000313" key="2">
    <source>
        <dbReference type="EMBL" id="ADG91161.1"/>
    </source>
</evidence>
<keyword evidence="1" id="KW-0812">Transmembrane</keyword>